<name>A0AAV7FQK9_DENCH</name>
<dbReference type="Gene3D" id="3.40.50.720">
    <property type="entry name" value="NAD(P)-binding Rossmann-like Domain"/>
    <property type="match status" value="1"/>
</dbReference>
<dbReference type="EMBL" id="JAGFBR010000381">
    <property type="protein sequence ID" value="KAH0445399.1"/>
    <property type="molecule type" value="Genomic_DNA"/>
</dbReference>
<dbReference type="InterPro" id="IPR036291">
    <property type="entry name" value="NAD(P)-bd_dom_sf"/>
</dbReference>
<dbReference type="AlphaFoldDB" id="A0AAV7FQK9"/>
<keyword evidence="2" id="KW-0560">Oxidoreductase</keyword>
<gene>
    <name evidence="3" type="ORF">IEQ34_025512</name>
</gene>
<dbReference type="Pfam" id="PF13561">
    <property type="entry name" value="adh_short_C2"/>
    <property type="match status" value="1"/>
</dbReference>
<dbReference type="GO" id="GO:0016614">
    <property type="term" value="F:oxidoreductase activity, acting on CH-OH group of donors"/>
    <property type="evidence" value="ECO:0007669"/>
    <property type="project" value="UniProtKB-ARBA"/>
</dbReference>
<reference evidence="3 4" key="1">
    <citation type="journal article" date="2021" name="Hortic Res">
        <title>Chromosome-scale assembly of the Dendrobium chrysotoxum genome enhances the understanding of orchid evolution.</title>
        <authorList>
            <person name="Zhang Y."/>
            <person name="Zhang G.Q."/>
            <person name="Zhang D."/>
            <person name="Liu X.D."/>
            <person name="Xu X.Y."/>
            <person name="Sun W.H."/>
            <person name="Yu X."/>
            <person name="Zhu X."/>
            <person name="Wang Z.W."/>
            <person name="Zhao X."/>
            <person name="Zhong W.Y."/>
            <person name="Chen H."/>
            <person name="Yin W.L."/>
            <person name="Huang T."/>
            <person name="Niu S.C."/>
            <person name="Liu Z.J."/>
        </authorList>
    </citation>
    <scope>NUCLEOTIDE SEQUENCE [LARGE SCALE GENOMIC DNA]</scope>
    <source>
        <strain evidence="3">Lindl</strain>
    </source>
</reference>
<dbReference type="PROSITE" id="PS00061">
    <property type="entry name" value="ADH_SHORT"/>
    <property type="match status" value="1"/>
</dbReference>
<dbReference type="SUPFAM" id="SSF51735">
    <property type="entry name" value="NAD(P)-binding Rossmann-fold domains"/>
    <property type="match status" value="1"/>
</dbReference>
<dbReference type="InterPro" id="IPR020904">
    <property type="entry name" value="Sc_DH/Rdtase_CS"/>
</dbReference>
<dbReference type="InterPro" id="IPR002347">
    <property type="entry name" value="SDR_fam"/>
</dbReference>
<dbReference type="Proteomes" id="UP000775213">
    <property type="component" value="Unassembled WGS sequence"/>
</dbReference>
<protein>
    <submittedName>
        <fullName evidence="3">Uncharacterized protein</fullName>
    </submittedName>
</protein>
<evidence type="ECO:0000313" key="4">
    <source>
        <dbReference type="Proteomes" id="UP000775213"/>
    </source>
</evidence>
<evidence type="ECO:0000313" key="3">
    <source>
        <dbReference type="EMBL" id="KAH0445399.1"/>
    </source>
</evidence>
<comment type="caution">
    <text evidence="3">The sequence shown here is derived from an EMBL/GenBank/DDBJ whole genome shotgun (WGS) entry which is preliminary data.</text>
</comment>
<evidence type="ECO:0000256" key="2">
    <source>
        <dbReference type="ARBA" id="ARBA00023002"/>
    </source>
</evidence>
<dbReference type="PANTHER" id="PTHR48107">
    <property type="entry name" value="NADPH-DEPENDENT ALDEHYDE REDUCTASE-LIKE PROTEIN, CHLOROPLASTIC-RELATED"/>
    <property type="match status" value="1"/>
</dbReference>
<organism evidence="3 4">
    <name type="scientific">Dendrobium chrysotoxum</name>
    <name type="common">Orchid</name>
    <dbReference type="NCBI Taxonomy" id="161865"/>
    <lineage>
        <taxon>Eukaryota</taxon>
        <taxon>Viridiplantae</taxon>
        <taxon>Streptophyta</taxon>
        <taxon>Embryophyta</taxon>
        <taxon>Tracheophyta</taxon>
        <taxon>Spermatophyta</taxon>
        <taxon>Magnoliopsida</taxon>
        <taxon>Liliopsida</taxon>
        <taxon>Asparagales</taxon>
        <taxon>Orchidaceae</taxon>
        <taxon>Epidendroideae</taxon>
        <taxon>Malaxideae</taxon>
        <taxon>Dendrobiinae</taxon>
        <taxon>Dendrobium</taxon>
    </lineage>
</organism>
<proteinExistence type="inferred from homology"/>
<evidence type="ECO:0000256" key="1">
    <source>
        <dbReference type="ARBA" id="ARBA00006484"/>
    </source>
</evidence>
<accession>A0AAV7FQK9</accession>
<dbReference type="PANTHER" id="PTHR48107:SF7">
    <property type="entry name" value="RE15974P"/>
    <property type="match status" value="1"/>
</dbReference>
<dbReference type="PRINTS" id="PR00081">
    <property type="entry name" value="GDHRDH"/>
</dbReference>
<keyword evidence="4" id="KW-1185">Reference proteome</keyword>
<comment type="similarity">
    <text evidence="1">Belongs to the short-chain dehydrogenases/reductases (SDR) family.</text>
</comment>
<sequence length="160" mass="17271">MDMIPLANSTDANLSHHFNVNVSGTLFTIQAALPHILNDGRIIAFSTSVLASPQALQPGYLQYTMCKAAVEQMVKVLQRDPSIGGPDRRIAINCIAPGATATELFMKGKSEEMVKRIGSLTPEGRIGQPDEVAEAVTFLLTPASRWIRGQLIRVNGAQTL</sequence>